<reference evidence="2" key="2">
    <citation type="submission" date="2015-01" db="EMBL/GenBank/DDBJ databases">
        <title>Evolutionary Origins and Diversification of the Mycorrhizal Mutualists.</title>
        <authorList>
            <consortium name="DOE Joint Genome Institute"/>
            <consortium name="Mycorrhizal Genomics Consortium"/>
            <person name="Kohler A."/>
            <person name="Kuo A."/>
            <person name="Nagy L.G."/>
            <person name="Floudas D."/>
            <person name="Copeland A."/>
            <person name="Barry K.W."/>
            <person name="Cichocki N."/>
            <person name="Veneault-Fourrey C."/>
            <person name="LaButti K."/>
            <person name="Lindquist E.A."/>
            <person name="Lipzen A."/>
            <person name="Lundell T."/>
            <person name="Morin E."/>
            <person name="Murat C."/>
            <person name="Riley R."/>
            <person name="Ohm R."/>
            <person name="Sun H."/>
            <person name="Tunlid A."/>
            <person name="Henrissat B."/>
            <person name="Grigoriev I.V."/>
            <person name="Hibbett D.S."/>
            <person name="Martin F."/>
        </authorList>
    </citation>
    <scope>NUCLEOTIDE SEQUENCE [LARGE SCALE GENOMIC DNA]</scope>
    <source>
        <strain evidence="2">Ve08.2h10</strain>
    </source>
</reference>
<dbReference type="EMBL" id="KN826269">
    <property type="protein sequence ID" value="KIK79485.1"/>
    <property type="molecule type" value="Genomic_DNA"/>
</dbReference>
<protein>
    <submittedName>
        <fullName evidence="1">Uncharacterized protein</fullName>
    </submittedName>
</protein>
<dbReference type="InParanoid" id="A0A0D0DM79"/>
<keyword evidence="2" id="KW-1185">Reference proteome</keyword>
<dbReference type="HOGENOM" id="CLU_214672_0_0_1"/>
<organism evidence="1 2">
    <name type="scientific">Paxillus rubicundulus Ve08.2h10</name>
    <dbReference type="NCBI Taxonomy" id="930991"/>
    <lineage>
        <taxon>Eukaryota</taxon>
        <taxon>Fungi</taxon>
        <taxon>Dikarya</taxon>
        <taxon>Basidiomycota</taxon>
        <taxon>Agaricomycotina</taxon>
        <taxon>Agaricomycetes</taxon>
        <taxon>Agaricomycetidae</taxon>
        <taxon>Boletales</taxon>
        <taxon>Paxilineae</taxon>
        <taxon>Paxillaceae</taxon>
        <taxon>Paxillus</taxon>
    </lineage>
</organism>
<evidence type="ECO:0000313" key="2">
    <source>
        <dbReference type="Proteomes" id="UP000054538"/>
    </source>
</evidence>
<dbReference type="AlphaFoldDB" id="A0A0D0DM79"/>
<gene>
    <name evidence="1" type="ORF">PAXRUDRAFT_161205</name>
</gene>
<accession>A0A0D0DM79</accession>
<reference evidence="1 2" key="1">
    <citation type="submission" date="2014-04" db="EMBL/GenBank/DDBJ databases">
        <authorList>
            <consortium name="DOE Joint Genome Institute"/>
            <person name="Kuo A."/>
            <person name="Kohler A."/>
            <person name="Jargeat P."/>
            <person name="Nagy L.G."/>
            <person name="Floudas D."/>
            <person name="Copeland A."/>
            <person name="Barry K.W."/>
            <person name="Cichocki N."/>
            <person name="Veneault-Fourrey C."/>
            <person name="LaButti K."/>
            <person name="Lindquist E.A."/>
            <person name="Lipzen A."/>
            <person name="Lundell T."/>
            <person name="Morin E."/>
            <person name="Murat C."/>
            <person name="Sun H."/>
            <person name="Tunlid A."/>
            <person name="Henrissat B."/>
            <person name="Grigoriev I.V."/>
            <person name="Hibbett D.S."/>
            <person name="Martin F."/>
            <person name="Nordberg H.P."/>
            <person name="Cantor M.N."/>
            <person name="Hua S.X."/>
        </authorList>
    </citation>
    <scope>NUCLEOTIDE SEQUENCE [LARGE SCALE GENOMIC DNA]</scope>
    <source>
        <strain evidence="1 2">Ve08.2h10</strain>
    </source>
</reference>
<sequence length="55" mass="6509">LTQLFNFSDIMWTEIIQRMSMKSLDEELEFYELVEMDAEGEADNVDIANDPMFSR</sequence>
<proteinExistence type="predicted"/>
<evidence type="ECO:0000313" key="1">
    <source>
        <dbReference type="EMBL" id="KIK79485.1"/>
    </source>
</evidence>
<dbReference type="Proteomes" id="UP000054538">
    <property type="component" value="Unassembled WGS sequence"/>
</dbReference>
<dbReference type="OrthoDB" id="3270501at2759"/>
<feature type="non-terminal residue" evidence="1">
    <location>
        <position position="1"/>
    </location>
</feature>
<name>A0A0D0DM79_9AGAM</name>